<accession>A0A8J2KDH7</accession>
<feature type="non-terminal residue" evidence="2">
    <location>
        <position position="390"/>
    </location>
</feature>
<name>A0A8J2KDH7_9HEXA</name>
<evidence type="ECO:0000313" key="2">
    <source>
        <dbReference type="EMBL" id="CAG7733036.1"/>
    </source>
</evidence>
<dbReference type="Proteomes" id="UP000708208">
    <property type="component" value="Unassembled WGS sequence"/>
</dbReference>
<evidence type="ECO:0000313" key="3">
    <source>
        <dbReference type="Proteomes" id="UP000708208"/>
    </source>
</evidence>
<reference evidence="2" key="1">
    <citation type="submission" date="2021-06" db="EMBL/GenBank/DDBJ databases">
        <authorList>
            <person name="Hodson N. C."/>
            <person name="Mongue J. A."/>
            <person name="Jaron S. K."/>
        </authorList>
    </citation>
    <scope>NUCLEOTIDE SEQUENCE</scope>
</reference>
<feature type="region of interest" description="Disordered" evidence="1">
    <location>
        <begin position="128"/>
        <end position="151"/>
    </location>
</feature>
<feature type="compositionally biased region" description="Basic and acidic residues" evidence="1">
    <location>
        <begin position="134"/>
        <end position="144"/>
    </location>
</feature>
<proteinExistence type="predicted"/>
<feature type="region of interest" description="Disordered" evidence="1">
    <location>
        <begin position="30"/>
        <end position="55"/>
    </location>
</feature>
<dbReference type="EMBL" id="CAJVCH010242149">
    <property type="protein sequence ID" value="CAG7733036.1"/>
    <property type="molecule type" value="Genomic_DNA"/>
</dbReference>
<comment type="caution">
    <text evidence="2">The sequence shown here is derived from an EMBL/GenBank/DDBJ whole genome shotgun (WGS) entry which is preliminary data.</text>
</comment>
<protein>
    <submittedName>
        <fullName evidence="2">Uncharacterized protein</fullName>
    </submittedName>
</protein>
<organism evidence="2 3">
    <name type="scientific">Allacma fusca</name>
    <dbReference type="NCBI Taxonomy" id="39272"/>
    <lineage>
        <taxon>Eukaryota</taxon>
        <taxon>Metazoa</taxon>
        <taxon>Ecdysozoa</taxon>
        <taxon>Arthropoda</taxon>
        <taxon>Hexapoda</taxon>
        <taxon>Collembola</taxon>
        <taxon>Symphypleona</taxon>
        <taxon>Sminthuridae</taxon>
        <taxon>Allacma</taxon>
    </lineage>
</organism>
<keyword evidence="3" id="KW-1185">Reference proteome</keyword>
<evidence type="ECO:0000256" key="1">
    <source>
        <dbReference type="SAM" id="MobiDB-lite"/>
    </source>
</evidence>
<sequence length="390" mass="43456">RKKSHGRILQDRRLYLLPPGIIRKFDKDVMEGEQSLPDNPGYGPVQVEHPESQRPPKLYYGDVSKLAPAPVHQQGLRYSEELHVGHHQGASLEPEPANYYYPKNLMSKLPKKSVAASNGHEKLLGHSHHVQSYDSHHGHDEPAHGHGHPVHASEHDHAEEYRGHGHGHGHGHAYGHIHGYSHGHSSIGPVIGKALQILIPSALFITGASALFPTRIHVPTNDLTSNSQSVTRHKRSPQLRLERLVPDDHEVIPSMYLRREHRVDEGEGFELYDDDEYLDPSATTTFGERTAPSNGSDVELIATPSVLQAPPPTIPVIKINKLQPAKKDNDTVDIFNFEDYQSSNIANKVFKNPKKLPTKPPIRVNESTVATTAMPTTRRMTPHEAMSQLL</sequence>
<feature type="non-terminal residue" evidence="2">
    <location>
        <position position="1"/>
    </location>
</feature>
<dbReference type="AlphaFoldDB" id="A0A8J2KDH7"/>
<gene>
    <name evidence="2" type="ORF">AFUS01_LOCUS21507</name>
</gene>